<comment type="similarity">
    <text evidence="1">Belongs to the peptidase C14B family.</text>
</comment>
<keyword evidence="8" id="KW-1185">Reference proteome</keyword>
<keyword evidence="3" id="KW-0378">Hydrolase</keyword>
<keyword evidence="4" id="KW-0865">Zymogen</keyword>
<keyword evidence="3" id="KW-0788">Thiol protease</keyword>
<protein>
    <submittedName>
        <fullName evidence="7">Metacaspase-1</fullName>
    </submittedName>
</protein>
<name>A0A1W5D9Z3_9LECA</name>
<evidence type="ECO:0000256" key="5">
    <source>
        <dbReference type="SAM" id="MobiDB-lite"/>
    </source>
</evidence>
<feature type="domain" description="Peptidase C14 caspase" evidence="6">
    <location>
        <begin position="3"/>
        <end position="307"/>
    </location>
</feature>
<dbReference type="Proteomes" id="UP000192927">
    <property type="component" value="Unassembled WGS sequence"/>
</dbReference>
<keyword evidence="3" id="KW-0645">Protease</keyword>
<evidence type="ECO:0000256" key="4">
    <source>
        <dbReference type="ARBA" id="ARBA00023145"/>
    </source>
</evidence>
<dbReference type="EMBL" id="FWEW01003577">
    <property type="protein sequence ID" value="SLM39865.1"/>
    <property type="molecule type" value="Genomic_DNA"/>
</dbReference>
<evidence type="ECO:0000256" key="2">
    <source>
        <dbReference type="ARBA" id="ARBA00022703"/>
    </source>
</evidence>
<dbReference type="GO" id="GO:0006508">
    <property type="term" value="P:proteolysis"/>
    <property type="evidence" value="ECO:0007669"/>
    <property type="project" value="InterPro"/>
</dbReference>
<evidence type="ECO:0000313" key="8">
    <source>
        <dbReference type="Proteomes" id="UP000192927"/>
    </source>
</evidence>
<accession>A0A1W5D9Z3</accession>
<dbReference type="AlphaFoldDB" id="A0A1W5D9Z3"/>
<dbReference type="SUPFAM" id="SSF52129">
    <property type="entry name" value="Caspase-like"/>
    <property type="match status" value="1"/>
</dbReference>
<dbReference type="PANTHER" id="PTHR48104:SF30">
    <property type="entry name" value="METACASPASE-1"/>
    <property type="match status" value="1"/>
</dbReference>
<dbReference type="InterPro" id="IPR011600">
    <property type="entry name" value="Pept_C14_caspase"/>
</dbReference>
<dbReference type="GO" id="GO:0004197">
    <property type="term" value="F:cysteine-type endopeptidase activity"/>
    <property type="evidence" value="ECO:0007669"/>
    <property type="project" value="InterPro"/>
</dbReference>
<evidence type="ECO:0000256" key="1">
    <source>
        <dbReference type="ARBA" id="ARBA00009005"/>
    </source>
</evidence>
<proteinExistence type="inferred from homology"/>
<dbReference type="PANTHER" id="PTHR48104">
    <property type="entry name" value="METACASPASE-4"/>
    <property type="match status" value="1"/>
</dbReference>
<reference evidence="8" key="1">
    <citation type="submission" date="2017-03" db="EMBL/GenBank/DDBJ databases">
        <authorList>
            <person name="Sharma R."/>
            <person name="Thines M."/>
        </authorList>
    </citation>
    <scope>NUCLEOTIDE SEQUENCE [LARGE SCALE GENOMIC DNA]</scope>
</reference>
<evidence type="ECO:0000313" key="7">
    <source>
        <dbReference type="EMBL" id="SLM39865.1"/>
    </source>
</evidence>
<dbReference type="InterPro" id="IPR050452">
    <property type="entry name" value="Metacaspase"/>
</dbReference>
<keyword evidence="2" id="KW-0053">Apoptosis</keyword>
<organism evidence="7 8">
    <name type="scientific">Lasallia pustulata</name>
    <dbReference type="NCBI Taxonomy" id="136370"/>
    <lineage>
        <taxon>Eukaryota</taxon>
        <taxon>Fungi</taxon>
        <taxon>Dikarya</taxon>
        <taxon>Ascomycota</taxon>
        <taxon>Pezizomycotina</taxon>
        <taxon>Lecanoromycetes</taxon>
        <taxon>OSLEUM clade</taxon>
        <taxon>Umbilicariomycetidae</taxon>
        <taxon>Umbilicariales</taxon>
        <taxon>Umbilicariaceae</taxon>
        <taxon>Lasallia</taxon>
    </lineage>
</organism>
<feature type="region of interest" description="Disordered" evidence="5">
    <location>
        <begin position="366"/>
        <end position="387"/>
    </location>
</feature>
<dbReference type="Pfam" id="PF00656">
    <property type="entry name" value="Peptidase_C14"/>
    <property type="match status" value="1"/>
</dbReference>
<evidence type="ECO:0000256" key="3">
    <source>
        <dbReference type="ARBA" id="ARBA00022807"/>
    </source>
</evidence>
<dbReference type="InterPro" id="IPR029030">
    <property type="entry name" value="Caspase-like_dom_sf"/>
</dbReference>
<dbReference type="GO" id="GO:0006915">
    <property type="term" value="P:apoptotic process"/>
    <property type="evidence" value="ECO:0007669"/>
    <property type="project" value="UniProtKB-KW"/>
</dbReference>
<dbReference type="Gene3D" id="3.40.50.12660">
    <property type="match status" value="2"/>
</dbReference>
<dbReference type="GO" id="GO:0005737">
    <property type="term" value="C:cytoplasm"/>
    <property type="evidence" value="ECO:0007669"/>
    <property type="project" value="TreeGrafter"/>
</dbReference>
<sequence length="387" mass="42806">MPRRKALLIGINYYGTNHELKGCINDAFNMKDYLVRDRGFSPAQHDMVMLTDSPENRGTPFEPTGANMMAAFQWLVTGNNPGDSVFLSYSGHGGQVKDPDGDRDSGFDDTICPLDFTTHGQITSDTLHKVLVSPMIPSARLTILFDCCHSGSAVELPYVYRPDSSGQVNLIDNVKQAVSLASAAADLIQGGFSMRKVNDAKVLLGGAQSFWKSLHHRREQEVNEDGLGEEHFVEDWKGEGKDVWMFSGCADEQTSADTSIAGAATGAMSFAFIRTMRSSPRQSYLNVLQNTRQVLKQKYEQIPQLSVGGLYDLDQVVSVNHSDNRSSSDFSLNTNRSFERQRRVLLYATLPHISLSTSCAPRIVKSPKSSLTHHHYHGKLTSSLPKR</sequence>
<evidence type="ECO:0000259" key="6">
    <source>
        <dbReference type="Pfam" id="PF00656"/>
    </source>
</evidence>